<dbReference type="Gene3D" id="2.60.120.620">
    <property type="entry name" value="q2cbj1_9rhob like domain"/>
    <property type="match status" value="1"/>
</dbReference>
<dbReference type="PRINTS" id="PR00348">
    <property type="entry name" value="UBIQUITIN"/>
</dbReference>
<dbReference type="PROSITE" id="PS50053">
    <property type="entry name" value="UBIQUITIN_2"/>
    <property type="match status" value="1"/>
</dbReference>
<reference evidence="3 4" key="1">
    <citation type="journal article" date="2013" name="Curr. Biol.">
        <title>The Genome of the Foraminiferan Reticulomyxa filosa.</title>
        <authorList>
            <person name="Glockner G."/>
            <person name="Hulsmann N."/>
            <person name="Schleicher M."/>
            <person name="Noegel A.A."/>
            <person name="Eichinger L."/>
            <person name="Gallinger C."/>
            <person name="Pawlowski J."/>
            <person name="Sierra R."/>
            <person name="Euteneuer U."/>
            <person name="Pillet L."/>
            <person name="Moustafa A."/>
            <person name="Platzer M."/>
            <person name="Groth M."/>
            <person name="Szafranski K."/>
            <person name="Schliwa M."/>
        </authorList>
    </citation>
    <scope>NUCLEOTIDE SEQUENCE [LARGE SCALE GENOMIC DNA]</scope>
</reference>
<feature type="domain" description="Ubiquitin-like" evidence="2">
    <location>
        <begin position="44"/>
        <end position="75"/>
    </location>
</feature>
<gene>
    <name evidence="3" type="ORF">RFI_12612</name>
</gene>
<sequence length="381" mass="43702">MQICQDVDRKDNLFTSLGGHVHRRDEKTSEVERRHPRGPTADDFAGKRLEDERLLGHYGVQSGSTLHLVLRLRGGDAFFFDVGSQTEFRFSLHTSIHPSNHFYIASPFSLSNLQYKILMSKHKVFFRCCCYCYIDTVESVFLGQLCQVQARREQLLANTIGVESEHNGWRWARYMSAINEPTDCERSEHMSTCLSVEKKARDREIYCVDGIWNSEYFNHLSREIIQFCELYSQTLGVRFLDFGLDELNLEKYVHSFAKQILQRHFNFQFKDIAVKGFVLKETSHTNNGQSSDKDTFCYVPNNIEVDSNGAVTGVHCDDSDVTMDLCFGKTGFRGGSLEFVDQVSIPHKIGQMVVFEGANSHRVLPITCGQRVNLVVFVRFL</sequence>
<dbReference type="SUPFAM" id="SSF54236">
    <property type="entry name" value="Ubiquitin-like"/>
    <property type="match status" value="1"/>
</dbReference>
<keyword evidence="4" id="KW-1185">Reference proteome</keyword>
<proteinExistence type="predicted"/>
<evidence type="ECO:0000313" key="3">
    <source>
        <dbReference type="EMBL" id="ETO24545.1"/>
    </source>
</evidence>
<dbReference type="EMBL" id="ASPP01009150">
    <property type="protein sequence ID" value="ETO24545.1"/>
    <property type="molecule type" value="Genomic_DNA"/>
</dbReference>
<dbReference type="InterPro" id="IPR029071">
    <property type="entry name" value="Ubiquitin-like_domsf"/>
</dbReference>
<evidence type="ECO:0000313" key="4">
    <source>
        <dbReference type="Proteomes" id="UP000023152"/>
    </source>
</evidence>
<dbReference type="InterPro" id="IPR019956">
    <property type="entry name" value="Ubiquitin_dom"/>
</dbReference>
<dbReference type="OrthoDB" id="1736837at2759"/>
<dbReference type="Gene3D" id="3.10.20.90">
    <property type="entry name" value="Phosphatidylinositol 3-kinase Catalytic Subunit, Chain A, domain 1"/>
    <property type="match status" value="1"/>
</dbReference>
<dbReference type="InterPro" id="IPR000626">
    <property type="entry name" value="Ubiquitin-like_dom"/>
</dbReference>
<dbReference type="Pfam" id="PF00240">
    <property type="entry name" value="ubiquitin"/>
    <property type="match status" value="1"/>
</dbReference>
<evidence type="ECO:0000259" key="2">
    <source>
        <dbReference type="PROSITE" id="PS50053"/>
    </source>
</evidence>
<name>X6NDZ4_RETFI</name>
<dbReference type="Proteomes" id="UP000023152">
    <property type="component" value="Unassembled WGS sequence"/>
</dbReference>
<organism evidence="3 4">
    <name type="scientific">Reticulomyxa filosa</name>
    <dbReference type="NCBI Taxonomy" id="46433"/>
    <lineage>
        <taxon>Eukaryota</taxon>
        <taxon>Sar</taxon>
        <taxon>Rhizaria</taxon>
        <taxon>Retaria</taxon>
        <taxon>Foraminifera</taxon>
        <taxon>Monothalamids</taxon>
        <taxon>Reticulomyxidae</taxon>
        <taxon>Reticulomyxa</taxon>
    </lineage>
</organism>
<feature type="region of interest" description="Disordered" evidence="1">
    <location>
        <begin position="19"/>
        <end position="43"/>
    </location>
</feature>
<feature type="compositionally biased region" description="Basic and acidic residues" evidence="1">
    <location>
        <begin position="23"/>
        <end position="33"/>
    </location>
</feature>
<dbReference type="AlphaFoldDB" id="X6NDZ4"/>
<accession>X6NDZ4</accession>
<protein>
    <submittedName>
        <fullName evidence="3">Ubiquitin</fullName>
    </submittedName>
</protein>
<comment type="caution">
    <text evidence="3">The sequence shown here is derived from an EMBL/GenBank/DDBJ whole genome shotgun (WGS) entry which is preliminary data.</text>
</comment>
<evidence type="ECO:0000256" key="1">
    <source>
        <dbReference type="SAM" id="MobiDB-lite"/>
    </source>
</evidence>